<dbReference type="HAMAP" id="MF_01405">
    <property type="entry name" value="Non_canon_purine_NTPase"/>
    <property type="match status" value="1"/>
</dbReference>
<dbReference type="Pfam" id="PF01725">
    <property type="entry name" value="Ham1p_like"/>
    <property type="match status" value="1"/>
</dbReference>
<dbReference type="SUPFAM" id="SSF52972">
    <property type="entry name" value="ITPase-like"/>
    <property type="match status" value="1"/>
</dbReference>
<dbReference type="GO" id="GO:0005829">
    <property type="term" value="C:cytosol"/>
    <property type="evidence" value="ECO:0007669"/>
    <property type="project" value="TreeGrafter"/>
</dbReference>
<reference evidence="17" key="1">
    <citation type="submission" date="2018-06" db="EMBL/GenBank/DDBJ databases">
        <authorList>
            <person name="Zhirakovskaya E."/>
        </authorList>
    </citation>
    <scope>NUCLEOTIDE SEQUENCE</scope>
</reference>
<comment type="catalytic activity">
    <reaction evidence="9">
        <text>dITP + H2O = dIMP + diphosphate + H(+)</text>
        <dbReference type="Rhea" id="RHEA:28342"/>
        <dbReference type="ChEBI" id="CHEBI:15377"/>
        <dbReference type="ChEBI" id="CHEBI:15378"/>
        <dbReference type="ChEBI" id="CHEBI:33019"/>
        <dbReference type="ChEBI" id="CHEBI:61194"/>
        <dbReference type="ChEBI" id="CHEBI:61382"/>
        <dbReference type="EC" id="3.6.1.66"/>
    </reaction>
</comment>
<dbReference type="NCBIfam" id="TIGR00042">
    <property type="entry name" value="RdgB/HAM1 family non-canonical purine NTP pyrophosphatase"/>
    <property type="match status" value="1"/>
</dbReference>
<sequence>MKEFVIATTNQGKMREIRGLLADFDFKITSLADYPEAPEVVEDGKTFRANAIKKARTIAMYTKKLTLGEDSGLEVKVLDNAPGIYSARFSGPQATDKKNNAKLLRELRGVPLEERRACYRCCAVIVDGTKKDLPIVGVANGRCHGLIALRAKGKNGFGYDPYFFLPRYNQTFGQLDPAIKAKSSHRAQAFEKIKKILNDFIF</sequence>
<keyword evidence="5" id="KW-0547">Nucleotide-binding</keyword>
<evidence type="ECO:0000256" key="1">
    <source>
        <dbReference type="ARBA" id="ARBA00001946"/>
    </source>
</evidence>
<evidence type="ECO:0000256" key="9">
    <source>
        <dbReference type="ARBA" id="ARBA00051875"/>
    </source>
</evidence>
<evidence type="ECO:0000256" key="6">
    <source>
        <dbReference type="ARBA" id="ARBA00022801"/>
    </source>
</evidence>
<dbReference type="InterPro" id="IPR002637">
    <property type="entry name" value="RdgB/HAM1"/>
</dbReference>
<comment type="subunit">
    <text evidence="3">Homodimer.</text>
</comment>
<dbReference type="FunFam" id="3.90.950.10:FF:000001">
    <property type="entry name" value="dITP/XTP pyrophosphatase"/>
    <property type="match status" value="1"/>
</dbReference>
<evidence type="ECO:0000256" key="8">
    <source>
        <dbReference type="ARBA" id="ARBA00023080"/>
    </source>
</evidence>
<comment type="cofactor">
    <cofactor evidence="1">
        <name>Mg(2+)</name>
        <dbReference type="ChEBI" id="CHEBI:18420"/>
    </cofactor>
</comment>
<dbReference type="EC" id="3.6.1.66" evidence="11"/>
<evidence type="ECO:0000256" key="2">
    <source>
        <dbReference type="ARBA" id="ARBA00008023"/>
    </source>
</evidence>
<dbReference type="PANTHER" id="PTHR11067:SF9">
    <property type="entry name" value="INOSINE TRIPHOSPHATE PYROPHOSPHATASE"/>
    <property type="match status" value="1"/>
</dbReference>
<dbReference type="CDD" id="cd00515">
    <property type="entry name" value="HAM1"/>
    <property type="match status" value="1"/>
</dbReference>
<keyword evidence="4" id="KW-0479">Metal-binding</keyword>
<evidence type="ECO:0000313" key="17">
    <source>
        <dbReference type="EMBL" id="VAX36515.1"/>
    </source>
</evidence>
<dbReference type="GO" id="GO:0009146">
    <property type="term" value="P:purine nucleoside triphosphate catabolic process"/>
    <property type="evidence" value="ECO:0007669"/>
    <property type="project" value="UniProtKB-ARBA"/>
</dbReference>
<dbReference type="GO" id="GO:0035870">
    <property type="term" value="F:dITP diphosphatase activity"/>
    <property type="evidence" value="ECO:0007669"/>
    <property type="project" value="RHEA"/>
</dbReference>
<evidence type="ECO:0000256" key="11">
    <source>
        <dbReference type="ARBA" id="ARBA00066468"/>
    </source>
</evidence>
<evidence type="ECO:0000256" key="4">
    <source>
        <dbReference type="ARBA" id="ARBA00022723"/>
    </source>
</evidence>
<keyword evidence="8" id="KW-0546">Nucleotide metabolism</keyword>
<keyword evidence="6 17" id="KW-0378">Hydrolase</keyword>
<dbReference type="InterPro" id="IPR029001">
    <property type="entry name" value="ITPase-like_fam"/>
</dbReference>
<evidence type="ECO:0000256" key="14">
    <source>
        <dbReference type="ARBA" id="ARBA00078805"/>
    </source>
</evidence>
<dbReference type="EMBL" id="UOGJ01000099">
    <property type="protein sequence ID" value="VAX36515.1"/>
    <property type="molecule type" value="Genomic_DNA"/>
</dbReference>
<proteinExistence type="inferred from homology"/>
<dbReference type="GO" id="GO:0009117">
    <property type="term" value="P:nucleotide metabolic process"/>
    <property type="evidence" value="ECO:0007669"/>
    <property type="project" value="UniProtKB-KW"/>
</dbReference>
<dbReference type="GO" id="GO:0046872">
    <property type="term" value="F:metal ion binding"/>
    <property type="evidence" value="ECO:0007669"/>
    <property type="project" value="UniProtKB-KW"/>
</dbReference>
<evidence type="ECO:0000256" key="12">
    <source>
        <dbReference type="ARBA" id="ARBA00071289"/>
    </source>
</evidence>
<dbReference type="GO" id="GO:0017111">
    <property type="term" value="F:ribonucleoside triphosphate phosphatase activity"/>
    <property type="evidence" value="ECO:0007669"/>
    <property type="project" value="InterPro"/>
</dbReference>
<dbReference type="AlphaFoldDB" id="A0A3B1DWI1"/>
<organism evidence="17">
    <name type="scientific">hydrothermal vent metagenome</name>
    <dbReference type="NCBI Taxonomy" id="652676"/>
    <lineage>
        <taxon>unclassified sequences</taxon>
        <taxon>metagenomes</taxon>
        <taxon>ecological metagenomes</taxon>
    </lineage>
</organism>
<evidence type="ECO:0000256" key="5">
    <source>
        <dbReference type="ARBA" id="ARBA00022741"/>
    </source>
</evidence>
<protein>
    <recommendedName>
        <fullName evidence="12">dITP/XTP pyrophosphatase</fullName>
        <ecNumber evidence="11">3.6.1.66</ecNumber>
    </recommendedName>
    <alternativeName>
        <fullName evidence="13">Non-canonical purine NTP pyrophosphatase</fullName>
    </alternativeName>
    <alternativeName>
        <fullName evidence="14">Non-standard purine NTP pyrophosphatase</fullName>
    </alternativeName>
    <alternativeName>
        <fullName evidence="16">Nucleoside-triphosphate diphosphatase</fullName>
    </alternativeName>
    <alternativeName>
        <fullName evidence="15">Nucleoside-triphosphate pyrophosphatase</fullName>
    </alternativeName>
</protein>
<comment type="similarity">
    <text evidence="2">Belongs to the HAM1 NTPase family.</text>
</comment>
<evidence type="ECO:0000256" key="15">
    <source>
        <dbReference type="ARBA" id="ARBA00083186"/>
    </source>
</evidence>
<dbReference type="InterPro" id="IPR020922">
    <property type="entry name" value="dITP/XTP_pyrophosphatase"/>
</dbReference>
<evidence type="ECO:0000256" key="13">
    <source>
        <dbReference type="ARBA" id="ARBA00075987"/>
    </source>
</evidence>
<evidence type="ECO:0000256" key="16">
    <source>
        <dbReference type="ARBA" id="ARBA00083635"/>
    </source>
</evidence>
<dbReference type="GO" id="GO:0036222">
    <property type="term" value="F:XTP diphosphatase activity"/>
    <property type="evidence" value="ECO:0007669"/>
    <property type="project" value="UniProtKB-ARBA"/>
</dbReference>
<dbReference type="GO" id="GO:0000166">
    <property type="term" value="F:nucleotide binding"/>
    <property type="evidence" value="ECO:0007669"/>
    <property type="project" value="UniProtKB-KW"/>
</dbReference>
<evidence type="ECO:0000256" key="3">
    <source>
        <dbReference type="ARBA" id="ARBA00011738"/>
    </source>
</evidence>
<keyword evidence="7" id="KW-0460">Magnesium</keyword>
<dbReference type="PANTHER" id="PTHR11067">
    <property type="entry name" value="INOSINE TRIPHOSPHATE PYROPHOSPHATASE/HAM1 PROTEIN"/>
    <property type="match status" value="1"/>
</dbReference>
<evidence type="ECO:0000256" key="10">
    <source>
        <dbReference type="ARBA" id="ARBA00052017"/>
    </source>
</evidence>
<evidence type="ECO:0000256" key="7">
    <source>
        <dbReference type="ARBA" id="ARBA00022842"/>
    </source>
</evidence>
<accession>A0A3B1DWI1</accession>
<dbReference type="Gene3D" id="3.90.950.10">
    <property type="match status" value="1"/>
</dbReference>
<gene>
    <name evidence="17" type="ORF">MNBD_UNCLBAC01-69</name>
</gene>
<comment type="catalytic activity">
    <reaction evidence="10">
        <text>XTP + H2O = XMP + diphosphate + H(+)</text>
        <dbReference type="Rhea" id="RHEA:28610"/>
        <dbReference type="ChEBI" id="CHEBI:15377"/>
        <dbReference type="ChEBI" id="CHEBI:15378"/>
        <dbReference type="ChEBI" id="CHEBI:33019"/>
        <dbReference type="ChEBI" id="CHEBI:57464"/>
        <dbReference type="ChEBI" id="CHEBI:61314"/>
        <dbReference type="EC" id="3.6.1.66"/>
    </reaction>
</comment>
<name>A0A3B1DWI1_9ZZZZ</name>
<dbReference type="GO" id="GO:0036220">
    <property type="term" value="F:ITP diphosphatase activity"/>
    <property type="evidence" value="ECO:0007669"/>
    <property type="project" value="UniProtKB-EC"/>
</dbReference>